<dbReference type="Proteomes" id="UP001162060">
    <property type="component" value="Unassembled WGS sequence"/>
</dbReference>
<proteinExistence type="predicted"/>
<dbReference type="AlphaFoldDB" id="A0AAV1T9C0"/>
<organism evidence="1 2">
    <name type="scientific">Peronospora matthiolae</name>
    <dbReference type="NCBI Taxonomy" id="2874970"/>
    <lineage>
        <taxon>Eukaryota</taxon>
        <taxon>Sar</taxon>
        <taxon>Stramenopiles</taxon>
        <taxon>Oomycota</taxon>
        <taxon>Peronosporomycetes</taxon>
        <taxon>Peronosporales</taxon>
        <taxon>Peronosporaceae</taxon>
        <taxon>Peronospora</taxon>
    </lineage>
</organism>
<evidence type="ECO:0000313" key="1">
    <source>
        <dbReference type="EMBL" id="CAK7910093.1"/>
    </source>
</evidence>
<evidence type="ECO:0000313" key="2">
    <source>
        <dbReference type="Proteomes" id="UP001162060"/>
    </source>
</evidence>
<dbReference type="EMBL" id="CAKLBY020000035">
    <property type="protein sequence ID" value="CAK7910093.1"/>
    <property type="molecule type" value="Genomic_DNA"/>
</dbReference>
<gene>
    <name evidence="1" type="ORF">PM001_LOCUS4066</name>
</gene>
<comment type="caution">
    <text evidence="1">The sequence shown here is derived from an EMBL/GenBank/DDBJ whole genome shotgun (WGS) entry which is preliminary data.</text>
</comment>
<name>A0AAV1T9C0_9STRA</name>
<reference evidence="1" key="1">
    <citation type="submission" date="2024-01" db="EMBL/GenBank/DDBJ databases">
        <authorList>
            <person name="Webb A."/>
        </authorList>
    </citation>
    <scope>NUCLEOTIDE SEQUENCE</scope>
    <source>
        <strain evidence="1">Pm1</strain>
    </source>
</reference>
<sequence length="231" mass="25949">MDAVIQRVGLVGRHDYRTGSNTVVRLQPDSSTGTIRAEEEFFTDAFFKHRWYNGSRVRDAKALVQGWNALFHNIECIGREAWLAKLDAARIRFEKRNPVGARSKLHRLSREAGLSCLSLGDPCLGCLDNSNCAHREAFLPNDPYWRARISFEMAEGMTPCNPCTRVRGGRFPTSLLRTQRVGLVTLLDETKDINNQLGTMLLSVPRRSIATPADEVTRPDSIHIAVVQNTL</sequence>
<protein>
    <submittedName>
        <fullName evidence="1">Uncharacterized protein</fullName>
    </submittedName>
</protein>
<accession>A0AAV1T9C0</accession>